<accession>A0A022PNI5</accession>
<dbReference type="Proteomes" id="UP000023464">
    <property type="component" value="Unassembled WGS sequence"/>
</dbReference>
<dbReference type="Gene3D" id="1.10.1760.20">
    <property type="match status" value="1"/>
</dbReference>
<comment type="similarity">
    <text evidence="2 8">Belongs to the BioY family.</text>
</comment>
<gene>
    <name evidence="10" type="ORF">BA1DRAFT_00056</name>
</gene>
<feature type="transmembrane region" description="Helical" evidence="9">
    <location>
        <begin position="147"/>
        <end position="168"/>
    </location>
</feature>
<comment type="caution">
    <text evidence="10">The sequence shown here is derived from an EMBL/GenBank/DDBJ whole genome shotgun (WGS) entry which is preliminary data.</text>
</comment>
<keyword evidence="4 8" id="KW-1003">Cell membrane</keyword>
<dbReference type="PIRSF" id="PIRSF016661">
    <property type="entry name" value="BioY"/>
    <property type="match status" value="1"/>
</dbReference>
<evidence type="ECO:0000256" key="9">
    <source>
        <dbReference type="SAM" id="Phobius"/>
    </source>
</evidence>
<evidence type="ECO:0000256" key="8">
    <source>
        <dbReference type="PIRNR" id="PIRNR016661"/>
    </source>
</evidence>
<dbReference type="Pfam" id="PF02632">
    <property type="entry name" value="BioY"/>
    <property type="match status" value="1"/>
</dbReference>
<evidence type="ECO:0000256" key="7">
    <source>
        <dbReference type="ARBA" id="ARBA00023136"/>
    </source>
</evidence>
<dbReference type="AlphaFoldDB" id="A0A022PNI5"/>
<evidence type="ECO:0000256" key="5">
    <source>
        <dbReference type="ARBA" id="ARBA00022692"/>
    </source>
</evidence>
<dbReference type="InterPro" id="IPR003784">
    <property type="entry name" value="BioY"/>
</dbReference>
<keyword evidence="5 9" id="KW-0812">Transmembrane</keyword>
<dbReference type="GO" id="GO:0005886">
    <property type="term" value="C:plasma membrane"/>
    <property type="evidence" value="ECO:0007669"/>
    <property type="project" value="UniProtKB-SubCell"/>
</dbReference>
<evidence type="ECO:0000256" key="3">
    <source>
        <dbReference type="ARBA" id="ARBA00022448"/>
    </source>
</evidence>
<dbReference type="PATRIC" id="fig|1393736.3.peg.55"/>
<evidence type="ECO:0000256" key="6">
    <source>
        <dbReference type="ARBA" id="ARBA00022989"/>
    </source>
</evidence>
<evidence type="ECO:0000256" key="2">
    <source>
        <dbReference type="ARBA" id="ARBA00010692"/>
    </source>
</evidence>
<dbReference type="GO" id="GO:0015225">
    <property type="term" value="F:biotin transmembrane transporter activity"/>
    <property type="evidence" value="ECO:0007669"/>
    <property type="project" value="UniProtKB-UniRule"/>
</dbReference>
<feature type="transmembrane region" description="Helical" evidence="9">
    <location>
        <begin position="116"/>
        <end position="141"/>
    </location>
</feature>
<dbReference type="RefSeq" id="WP_036775155.1">
    <property type="nucleotide sequence ID" value="NZ_CAWLTM010000114.1"/>
</dbReference>
<keyword evidence="7 8" id="KW-0472">Membrane</keyword>
<name>A0A022PNI5_9GAMM</name>
<reference evidence="10 11" key="1">
    <citation type="submission" date="2014-03" db="EMBL/GenBank/DDBJ databases">
        <title>Draft Genome of Photorhabdus luminescens BA1, an Egyptian Isolate.</title>
        <authorList>
            <person name="Ghazal S."/>
            <person name="Hurst S.G.IV."/>
            <person name="Morris K."/>
            <person name="Thomas K."/>
            <person name="Tisa L.S."/>
        </authorList>
    </citation>
    <scope>NUCLEOTIDE SEQUENCE [LARGE SCALE GENOMIC DNA]</scope>
    <source>
        <strain evidence="10 11">BA1</strain>
    </source>
</reference>
<dbReference type="PANTHER" id="PTHR34295:SF4">
    <property type="entry name" value="BIOTIN TRANSPORTER BIOY-RELATED"/>
    <property type="match status" value="1"/>
</dbReference>
<evidence type="ECO:0000313" key="11">
    <source>
        <dbReference type="Proteomes" id="UP000023464"/>
    </source>
</evidence>
<sequence length="182" mass="19113">MSTKDIVYIALFASLTVALGLFPPLTLPVVGVPITAQSMGAMLAGAIIGAKRGGLALLLFCVFVSVGLPVMSGGRGGLSVFLSPSGGFILSWPIAAFVIGYLYEKNLAKLNTFKEAVFLVFGGIMVVYVIGIPWIALFANISIRQAAVGSIGFIPGDIIKIVLVILIAKTVRRAYPTLEPRS</sequence>
<keyword evidence="6 9" id="KW-1133">Transmembrane helix</keyword>
<dbReference type="EMBL" id="JFGV01000001">
    <property type="protein sequence ID" value="EYU17276.1"/>
    <property type="molecule type" value="Genomic_DNA"/>
</dbReference>
<dbReference type="PANTHER" id="PTHR34295">
    <property type="entry name" value="BIOTIN TRANSPORTER BIOY"/>
    <property type="match status" value="1"/>
</dbReference>
<protein>
    <recommendedName>
        <fullName evidence="8">Biotin transporter</fullName>
    </recommendedName>
</protein>
<evidence type="ECO:0000256" key="1">
    <source>
        <dbReference type="ARBA" id="ARBA00004651"/>
    </source>
</evidence>
<keyword evidence="11" id="KW-1185">Reference proteome</keyword>
<proteinExistence type="inferred from homology"/>
<feature type="transmembrane region" description="Helical" evidence="9">
    <location>
        <begin position="6"/>
        <end position="34"/>
    </location>
</feature>
<keyword evidence="3 8" id="KW-0813">Transport</keyword>
<feature type="transmembrane region" description="Helical" evidence="9">
    <location>
        <begin position="86"/>
        <end position="104"/>
    </location>
</feature>
<organism evidence="10 11">
    <name type="scientific">Photorhabdus aegyptia</name>
    <dbReference type="NCBI Taxonomy" id="2805098"/>
    <lineage>
        <taxon>Bacteria</taxon>
        <taxon>Pseudomonadati</taxon>
        <taxon>Pseudomonadota</taxon>
        <taxon>Gammaproteobacteria</taxon>
        <taxon>Enterobacterales</taxon>
        <taxon>Morganellaceae</taxon>
        <taxon>Photorhabdus</taxon>
    </lineage>
</organism>
<comment type="subcellular location">
    <subcellularLocation>
        <location evidence="1 8">Cell membrane</location>
        <topology evidence="1 8">Multi-pass membrane protein</topology>
    </subcellularLocation>
</comment>
<feature type="transmembrane region" description="Helical" evidence="9">
    <location>
        <begin position="55"/>
        <end position="74"/>
    </location>
</feature>
<evidence type="ECO:0000313" key="10">
    <source>
        <dbReference type="EMBL" id="EYU17276.1"/>
    </source>
</evidence>
<evidence type="ECO:0000256" key="4">
    <source>
        <dbReference type="ARBA" id="ARBA00022475"/>
    </source>
</evidence>